<dbReference type="RefSeq" id="XP_028513252.1">
    <property type="nucleotide sequence ID" value="XM_028657451.1"/>
</dbReference>
<reference evidence="6" key="1">
    <citation type="submission" date="2022-11" db="UniProtKB">
        <authorList>
            <consortium name="EnsemblMetazoa"/>
        </authorList>
    </citation>
    <scope>IDENTIFICATION</scope>
</reference>
<evidence type="ECO:0000313" key="6">
    <source>
        <dbReference type="EnsemblMetazoa" id="XP_028513252.1"/>
    </source>
</evidence>
<sequence>MYATEFWQALACMSLFFCLSGFESSGSICNIQDLSPTFAGSISGMVFFFTSLPGIVGVYLTGYILHATGSWHVVFQLTAVICFFGNIVYVIFATSRRIA</sequence>
<name>A0A913YFE4_EXADI</name>
<dbReference type="EnsemblMetazoa" id="XM_028657451.1">
    <property type="protein sequence ID" value="XP_028513252.1"/>
    <property type="gene ID" value="LOC110233547"/>
</dbReference>
<proteinExistence type="predicted"/>
<dbReference type="AlphaFoldDB" id="A0A913YFE4"/>
<organism evidence="6 7">
    <name type="scientific">Exaiptasia diaphana</name>
    <name type="common">Tropical sea anemone</name>
    <name type="synonym">Aiptasia pulchella</name>
    <dbReference type="NCBI Taxonomy" id="2652724"/>
    <lineage>
        <taxon>Eukaryota</taxon>
        <taxon>Metazoa</taxon>
        <taxon>Cnidaria</taxon>
        <taxon>Anthozoa</taxon>
        <taxon>Hexacorallia</taxon>
        <taxon>Actiniaria</taxon>
        <taxon>Aiptasiidae</taxon>
        <taxon>Exaiptasia</taxon>
    </lineage>
</organism>
<dbReference type="InterPro" id="IPR036259">
    <property type="entry name" value="MFS_trans_sf"/>
</dbReference>
<feature type="transmembrane region" description="Helical" evidence="5">
    <location>
        <begin position="71"/>
        <end position="92"/>
    </location>
</feature>
<keyword evidence="7" id="KW-1185">Reference proteome</keyword>
<comment type="subcellular location">
    <subcellularLocation>
        <location evidence="1">Membrane</location>
        <topology evidence="1">Multi-pass membrane protein</topology>
    </subcellularLocation>
</comment>
<accession>A0A913YFE4</accession>
<dbReference type="GO" id="GO:0015867">
    <property type="term" value="P:ATP transport"/>
    <property type="evidence" value="ECO:0007669"/>
    <property type="project" value="TreeGrafter"/>
</dbReference>
<dbReference type="OrthoDB" id="2985014at2759"/>
<dbReference type="PANTHER" id="PTHR11662">
    <property type="entry name" value="SOLUTE CARRIER FAMILY 17"/>
    <property type="match status" value="1"/>
</dbReference>
<keyword evidence="4 5" id="KW-0472">Membrane</keyword>
<dbReference type="Gene3D" id="1.20.1250.20">
    <property type="entry name" value="MFS general substrate transporter like domains"/>
    <property type="match status" value="1"/>
</dbReference>
<dbReference type="PANTHER" id="PTHR11662:SF279">
    <property type="entry name" value="VOLTAGE-GATED PURINE NUCLEOTIDE UNIPORTER SLC17A9"/>
    <property type="match status" value="1"/>
</dbReference>
<evidence type="ECO:0008006" key="8">
    <source>
        <dbReference type="Google" id="ProtNLM"/>
    </source>
</evidence>
<dbReference type="Proteomes" id="UP000887567">
    <property type="component" value="Unplaced"/>
</dbReference>
<evidence type="ECO:0000313" key="7">
    <source>
        <dbReference type="Proteomes" id="UP000887567"/>
    </source>
</evidence>
<evidence type="ECO:0000256" key="3">
    <source>
        <dbReference type="ARBA" id="ARBA00022989"/>
    </source>
</evidence>
<evidence type="ECO:0000256" key="5">
    <source>
        <dbReference type="SAM" id="Phobius"/>
    </source>
</evidence>
<evidence type="ECO:0000256" key="2">
    <source>
        <dbReference type="ARBA" id="ARBA00022692"/>
    </source>
</evidence>
<keyword evidence="3 5" id="KW-1133">Transmembrane helix</keyword>
<dbReference type="KEGG" id="epa:110233547"/>
<dbReference type="GO" id="GO:0016020">
    <property type="term" value="C:membrane"/>
    <property type="evidence" value="ECO:0007669"/>
    <property type="project" value="UniProtKB-SubCell"/>
</dbReference>
<dbReference type="GeneID" id="110233547"/>
<evidence type="ECO:0000256" key="1">
    <source>
        <dbReference type="ARBA" id="ARBA00004141"/>
    </source>
</evidence>
<protein>
    <recommendedName>
        <fullName evidence="8">Major facilitator superfamily (MFS) profile domain-containing protein</fullName>
    </recommendedName>
</protein>
<evidence type="ECO:0000256" key="4">
    <source>
        <dbReference type="ARBA" id="ARBA00023136"/>
    </source>
</evidence>
<dbReference type="SUPFAM" id="SSF103473">
    <property type="entry name" value="MFS general substrate transporter"/>
    <property type="match status" value="1"/>
</dbReference>
<dbReference type="InterPro" id="IPR050382">
    <property type="entry name" value="MFS_Na/Anion_cotransporter"/>
</dbReference>
<keyword evidence="2 5" id="KW-0812">Transmembrane</keyword>
<feature type="transmembrane region" description="Helical" evidence="5">
    <location>
        <begin position="6"/>
        <end position="22"/>
    </location>
</feature>
<feature type="transmembrane region" description="Helical" evidence="5">
    <location>
        <begin position="42"/>
        <end position="65"/>
    </location>
</feature>